<dbReference type="OrthoDB" id="3265188at2759"/>
<dbReference type="GeneID" id="36326524"/>
<proteinExistence type="predicted"/>
<feature type="region of interest" description="Disordered" evidence="1">
    <location>
        <begin position="105"/>
        <end position="127"/>
    </location>
</feature>
<evidence type="ECO:0000259" key="2">
    <source>
        <dbReference type="Pfam" id="PF17667"/>
    </source>
</evidence>
<dbReference type="InterPro" id="IPR040976">
    <property type="entry name" value="Pkinase_fungal"/>
</dbReference>
<name>A0A1X6MII9_9APHY</name>
<feature type="domain" description="Fungal-type protein kinase" evidence="2">
    <location>
        <begin position="195"/>
        <end position="279"/>
    </location>
</feature>
<reference evidence="3 4" key="1">
    <citation type="submission" date="2017-04" db="EMBL/GenBank/DDBJ databases">
        <title>Genome Sequence of the Model Brown-Rot Fungus Postia placenta SB12.</title>
        <authorList>
            <consortium name="DOE Joint Genome Institute"/>
            <person name="Gaskell J."/>
            <person name="Kersten P."/>
            <person name="Larrondo L.F."/>
            <person name="Canessa P."/>
            <person name="Martinez D."/>
            <person name="Hibbett D."/>
            <person name="Schmoll M."/>
            <person name="Kubicek C.P."/>
            <person name="Martinez A.T."/>
            <person name="Yadav J."/>
            <person name="Master E."/>
            <person name="Magnuson J.K."/>
            <person name="James T."/>
            <person name="Yaver D."/>
            <person name="Berka R."/>
            <person name="Labutti K."/>
            <person name="Lipzen A."/>
            <person name="Aerts A."/>
            <person name="Barry K."/>
            <person name="Henrissat B."/>
            <person name="Blanchette R."/>
            <person name="Grigoriev I."/>
            <person name="Cullen D."/>
        </authorList>
    </citation>
    <scope>NUCLEOTIDE SEQUENCE [LARGE SCALE GENOMIC DNA]</scope>
    <source>
        <strain evidence="3 4">MAD-698-R-SB12</strain>
    </source>
</reference>
<protein>
    <recommendedName>
        <fullName evidence="2">Fungal-type protein kinase domain-containing protein</fullName>
    </recommendedName>
</protein>
<gene>
    <name evidence="3" type="ORF">POSPLADRAFT_1062927</name>
</gene>
<sequence>MDDKLVPIPVRDMMCRHIGGKAPTAEMKAKLARIKLSEDNFTGEGLSAYKTLCAFIRSILDLCTEGDASWCRLVARDTGNSGRSNRGDGGMKNSDISVCKDHDEARATHQPATKANEDAENTEKAQASSEVATSWRCASLVIECKSSTSRDHPFSLPRASNGRLGKTPAICDKERDGAGSNRQAEKDNFLPQTHGAVKARSQISEYALHLMRSQPRQFCFMVVVAGCYARILRWDRAGTIVSESFEFVKDSFTMVTFLYKYGTMTQEERGFDTSVVEAPRHDIDEMIVWKVGMVEDGKLSPYHTERFKDAMETKWPIYKVTIPRENLISAAELEPKVDEACVPEDSSQSHSDIPAEDLTLLVVRRSDMWYSIYVASGWSS</sequence>
<dbReference type="Proteomes" id="UP000194127">
    <property type="component" value="Unassembled WGS sequence"/>
</dbReference>
<dbReference type="STRING" id="670580.A0A1X6MII9"/>
<evidence type="ECO:0000313" key="4">
    <source>
        <dbReference type="Proteomes" id="UP000194127"/>
    </source>
</evidence>
<dbReference type="RefSeq" id="XP_024332974.1">
    <property type="nucleotide sequence ID" value="XM_024481574.1"/>
</dbReference>
<dbReference type="AlphaFoldDB" id="A0A1X6MII9"/>
<organism evidence="3 4">
    <name type="scientific">Postia placenta MAD-698-R-SB12</name>
    <dbReference type="NCBI Taxonomy" id="670580"/>
    <lineage>
        <taxon>Eukaryota</taxon>
        <taxon>Fungi</taxon>
        <taxon>Dikarya</taxon>
        <taxon>Basidiomycota</taxon>
        <taxon>Agaricomycotina</taxon>
        <taxon>Agaricomycetes</taxon>
        <taxon>Polyporales</taxon>
        <taxon>Adustoporiaceae</taxon>
        <taxon>Rhodonia</taxon>
    </lineage>
</organism>
<accession>A0A1X6MII9</accession>
<dbReference type="Pfam" id="PF17667">
    <property type="entry name" value="Pkinase_fungal"/>
    <property type="match status" value="1"/>
</dbReference>
<dbReference type="EMBL" id="KZ110616">
    <property type="protein sequence ID" value="OSX56180.1"/>
    <property type="molecule type" value="Genomic_DNA"/>
</dbReference>
<keyword evidence="4" id="KW-1185">Reference proteome</keyword>
<evidence type="ECO:0000256" key="1">
    <source>
        <dbReference type="SAM" id="MobiDB-lite"/>
    </source>
</evidence>
<evidence type="ECO:0000313" key="3">
    <source>
        <dbReference type="EMBL" id="OSX56180.1"/>
    </source>
</evidence>